<evidence type="ECO:0000313" key="4">
    <source>
        <dbReference type="Proteomes" id="UP001519460"/>
    </source>
</evidence>
<keyword evidence="4" id="KW-1185">Reference proteome</keyword>
<organism evidence="3 4">
    <name type="scientific">Batillaria attramentaria</name>
    <dbReference type="NCBI Taxonomy" id="370345"/>
    <lineage>
        <taxon>Eukaryota</taxon>
        <taxon>Metazoa</taxon>
        <taxon>Spiralia</taxon>
        <taxon>Lophotrochozoa</taxon>
        <taxon>Mollusca</taxon>
        <taxon>Gastropoda</taxon>
        <taxon>Caenogastropoda</taxon>
        <taxon>Sorbeoconcha</taxon>
        <taxon>Cerithioidea</taxon>
        <taxon>Batillariidae</taxon>
        <taxon>Batillaria</taxon>
    </lineage>
</organism>
<gene>
    <name evidence="3" type="ORF">BaRGS_00033037</name>
</gene>
<feature type="transmembrane region" description="Helical" evidence="2">
    <location>
        <begin position="139"/>
        <end position="162"/>
    </location>
</feature>
<dbReference type="Proteomes" id="UP001519460">
    <property type="component" value="Unassembled WGS sequence"/>
</dbReference>
<keyword evidence="2" id="KW-0472">Membrane</keyword>
<evidence type="ECO:0000256" key="1">
    <source>
        <dbReference type="SAM" id="MobiDB-lite"/>
    </source>
</evidence>
<reference evidence="3 4" key="1">
    <citation type="journal article" date="2023" name="Sci. Data">
        <title>Genome assembly of the Korean intertidal mud-creeper Batillaria attramentaria.</title>
        <authorList>
            <person name="Patra A.K."/>
            <person name="Ho P.T."/>
            <person name="Jun S."/>
            <person name="Lee S.J."/>
            <person name="Kim Y."/>
            <person name="Won Y.J."/>
        </authorList>
    </citation>
    <scope>NUCLEOTIDE SEQUENCE [LARGE SCALE GENOMIC DNA]</scope>
    <source>
        <strain evidence="3">Wonlab-2016</strain>
    </source>
</reference>
<feature type="non-terminal residue" evidence="3">
    <location>
        <position position="277"/>
    </location>
</feature>
<evidence type="ECO:0000313" key="3">
    <source>
        <dbReference type="EMBL" id="KAK7475715.1"/>
    </source>
</evidence>
<name>A0ABD0JL71_9CAEN</name>
<feature type="region of interest" description="Disordered" evidence="1">
    <location>
        <begin position="202"/>
        <end position="234"/>
    </location>
</feature>
<feature type="compositionally biased region" description="Basic and acidic residues" evidence="1">
    <location>
        <begin position="202"/>
        <end position="212"/>
    </location>
</feature>
<protein>
    <submittedName>
        <fullName evidence="3">Uncharacterized protein</fullName>
    </submittedName>
</protein>
<proteinExistence type="predicted"/>
<evidence type="ECO:0000256" key="2">
    <source>
        <dbReference type="SAM" id="Phobius"/>
    </source>
</evidence>
<sequence>MCVRLVEQLFKQSWKIYFLLVPTVTASVKPCSNFEFPAIESNGSALTISENESLTLRFSVNPYDIDCPHKGSFILYVAKAVSHTKTECVLFHQNFTCQDPAGKAFEDQSTVGLSTVLNNGGIKNVQTSPVPGDDPSFEFVTSVLTATAAAVVAVVIVVVAIPRTALSARLARSEECVMLPNFLYDCSRSLPDMCEGPYAEVHDHTGPKRIDINNRPPAPLPPDARDEEADKVSSEYAVVDGDAEGTDEEETVVSTSDYVPIRDILERKRETQFEDAS</sequence>
<keyword evidence="2" id="KW-0812">Transmembrane</keyword>
<keyword evidence="2" id="KW-1133">Transmembrane helix</keyword>
<dbReference type="EMBL" id="JACVVK020000396">
    <property type="protein sequence ID" value="KAK7475715.1"/>
    <property type="molecule type" value="Genomic_DNA"/>
</dbReference>
<comment type="caution">
    <text evidence="3">The sequence shown here is derived from an EMBL/GenBank/DDBJ whole genome shotgun (WGS) entry which is preliminary data.</text>
</comment>
<dbReference type="AlphaFoldDB" id="A0ABD0JL71"/>
<accession>A0ABD0JL71</accession>